<feature type="region of interest" description="Disordered" evidence="1">
    <location>
        <begin position="1"/>
        <end position="24"/>
    </location>
</feature>
<evidence type="ECO:0008006" key="4">
    <source>
        <dbReference type="Google" id="ProtNLM"/>
    </source>
</evidence>
<name>A0ABX7B4N0_9PROT</name>
<dbReference type="SUPFAM" id="SSF57938">
    <property type="entry name" value="DnaJ/Hsp40 cysteine-rich domain"/>
    <property type="match status" value="1"/>
</dbReference>
<evidence type="ECO:0000256" key="1">
    <source>
        <dbReference type="SAM" id="MobiDB-lite"/>
    </source>
</evidence>
<evidence type="ECO:0000313" key="3">
    <source>
        <dbReference type="Proteomes" id="UP000595197"/>
    </source>
</evidence>
<reference evidence="2" key="1">
    <citation type="submission" date="2021-02" db="EMBL/GenBank/DDBJ databases">
        <title>Skermanella TT6 skin isolate.</title>
        <authorList>
            <person name="Lee K."/>
            <person name="Ganzorig M."/>
        </authorList>
    </citation>
    <scope>NUCLEOTIDE SEQUENCE</scope>
    <source>
        <strain evidence="2">TT6</strain>
    </source>
</reference>
<dbReference type="RefSeq" id="WP_201074884.1">
    <property type="nucleotide sequence ID" value="NZ_CP067420.1"/>
</dbReference>
<evidence type="ECO:0000313" key="2">
    <source>
        <dbReference type="EMBL" id="QQP89089.1"/>
    </source>
</evidence>
<accession>A0ABX7B4N0</accession>
<dbReference type="EMBL" id="CP067420">
    <property type="protein sequence ID" value="QQP89089.1"/>
    <property type="molecule type" value="Genomic_DNA"/>
</dbReference>
<organism evidence="2 3">
    <name type="scientific">Skermanella cutis</name>
    <dbReference type="NCBI Taxonomy" id="2775420"/>
    <lineage>
        <taxon>Bacteria</taxon>
        <taxon>Pseudomonadati</taxon>
        <taxon>Pseudomonadota</taxon>
        <taxon>Alphaproteobacteria</taxon>
        <taxon>Rhodospirillales</taxon>
        <taxon>Azospirillaceae</taxon>
        <taxon>Skermanella</taxon>
    </lineage>
</organism>
<gene>
    <name evidence="2" type="ORF">IGS68_24330</name>
</gene>
<dbReference type="Proteomes" id="UP000595197">
    <property type="component" value="Chromosome"/>
</dbReference>
<protein>
    <recommendedName>
        <fullName evidence="4">Molecular chaperone DnaJ</fullName>
    </recommendedName>
</protein>
<proteinExistence type="predicted"/>
<dbReference type="InterPro" id="IPR036410">
    <property type="entry name" value="HSP_DnaJ_Cys-rich_dom_sf"/>
</dbReference>
<dbReference type="Gene3D" id="6.20.20.10">
    <property type="match status" value="1"/>
</dbReference>
<sequence>MATEPMAPGDDAPPGTPGTGENICPDCKGSGRLNGKSCPTCSGTGKIIEGVGGA</sequence>
<keyword evidence="3" id="KW-1185">Reference proteome</keyword>